<dbReference type="FunFam" id="2.120.10.30:FF:000032">
    <property type="entry name" value="Protein STRICTOSIDINE SYNTHASE-LIKE 13"/>
    <property type="match status" value="1"/>
</dbReference>
<dbReference type="InterPro" id="IPR011042">
    <property type="entry name" value="6-blade_b-propeller_TolB-like"/>
</dbReference>
<dbReference type="Gene3D" id="2.120.10.30">
    <property type="entry name" value="TolB, C-terminal domain"/>
    <property type="match status" value="1"/>
</dbReference>
<dbReference type="PANTHER" id="PTHR10426:SF79">
    <property type="entry name" value="PROTEIN STRICTOSIDINE SYNTHASE-LIKE 2"/>
    <property type="match status" value="1"/>
</dbReference>
<dbReference type="PANTHER" id="PTHR10426">
    <property type="entry name" value="STRICTOSIDINE SYNTHASE-RELATED"/>
    <property type="match status" value="1"/>
</dbReference>
<dbReference type="EnsemblPlants" id="EMT33551">
    <property type="protein sequence ID" value="EMT33551"/>
    <property type="gene ID" value="F775_16924"/>
</dbReference>
<dbReference type="GO" id="GO:0016787">
    <property type="term" value="F:hydrolase activity"/>
    <property type="evidence" value="ECO:0007669"/>
    <property type="project" value="TreeGrafter"/>
</dbReference>
<evidence type="ECO:0000256" key="1">
    <source>
        <dbReference type="ARBA" id="ARBA00004116"/>
    </source>
</evidence>
<keyword evidence="3" id="KW-0926">Vacuole</keyword>
<name>N1R526_AEGTA</name>
<proteinExistence type="inferred from homology"/>
<dbReference type="Pfam" id="PF03088">
    <property type="entry name" value="Str_synth"/>
    <property type="match status" value="1"/>
</dbReference>
<dbReference type="ExpressionAtlas" id="N1R526">
    <property type="expression patterns" value="baseline"/>
</dbReference>
<accession>N1R526</accession>
<sequence length="411" mass="44693">MVWQAALGGAGGHLLRGLYQRQGGVRARLGQGLGACLSTVVGSHGVVSSPGPPGLAGDAGVGASYGGGAYPDSVTDVGLGVDGMPGRWPRMAVRMVALRQASWRRWWLSFQFVWAARGVAAGGSRVLSALRLDSCRGSQDPMKEHECGRPLGLKFNNKTGELYVADSYFGLRVVSPGDNVSRLIGPGQPGRPYSFANGVEIDQETGVVYFTETSTRFQRRQFLNIVISGDATGRLLKYDPNTNEVQVLVDGLAFPNGLLMSEGGSHLLLAETTTCMIHRYWLKTPKASTLEELVQLPGFPDNIKASPRGGFWVGLHGKRGKIAEWSTSFPWLRRLVMKLPPQRVQRVMAFLSRFGSQVIALRVSEEGKVLEEVIVHDAARKMFGSISELEERDGCLWIGSVHLPFLGHYCL</sequence>
<evidence type="ECO:0000256" key="2">
    <source>
        <dbReference type="ARBA" id="ARBA00009191"/>
    </source>
</evidence>
<dbReference type="GO" id="GO:0012505">
    <property type="term" value="C:endomembrane system"/>
    <property type="evidence" value="ECO:0007669"/>
    <property type="project" value="TreeGrafter"/>
</dbReference>
<organism evidence="7">
    <name type="scientific">Aegilops tauschii</name>
    <name type="common">Tausch's goatgrass</name>
    <name type="synonym">Aegilops squarrosa</name>
    <dbReference type="NCBI Taxonomy" id="37682"/>
    <lineage>
        <taxon>Eukaryota</taxon>
        <taxon>Viridiplantae</taxon>
        <taxon>Streptophyta</taxon>
        <taxon>Embryophyta</taxon>
        <taxon>Tracheophyta</taxon>
        <taxon>Spermatophyta</taxon>
        <taxon>Magnoliopsida</taxon>
        <taxon>Liliopsida</taxon>
        <taxon>Poales</taxon>
        <taxon>Poaceae</taxon>
        <taxon>BOP clade</taxon>
        <taxon>Pooideae</taxon>
        <taxon>Triticodae</taxon>
        <taxon>Triticeae</taxon>
        <taxon>Triticinae</taxon>
        <taxon>Aegilops</taxon>
    </lineage>
</organism>
<feature type="domain" description="Strictosidine synthase conserved region" evidence="6">
    <location>
        <begin position="197"/>
        <end position="284"/>
    </location>
</feature>
<dbReference type="GO" id="GO:0005773">
    <property type="term" value="C:vacuole"/>
    <property type="evidence" value="ECO:0007669"/>
    <property type="project" value="UniProtKB-SubCell"/>
</dbReference>
<dbReference type="AlphaFoldDB" id="N1R526"/>
<comment type="similarity">
    <text evidence="2">Belongs to the strictosidine synthase family.</text>
</comment>
<evidence type="ECO:0000256" key="4">
    <source>
        <dbReference type="ARBA" id="ARBA00022729"/>
    </source>
</evidence>
<comment type="subcellular location">
    <subcellularLocation>
        <location evidence="1">Vacuole</location>
    </subcellularLocation>
</comment>
<dbReference type="SUPFAM" id="SSF63829">
    <property type="entry name" value="Calcium-dependent phosphotriesterase"/>
    <property type="match status" value="1"/>
</dbReference>
<evidence type="ECO:0000256" key="3">
    <source>
        <dbReference type="ARBA" id="ARBA00022554"/>
    </source>
</evidence>
<evidence type="ECO:0000256" key="5">
    <source>
        <dbReference type="ARBA" id="ARBA00023180"/>
    </source>
</evidence>
<keyword evidence="5" id="KW-0325">Glycoprotein</keyword>
<keyword evidence="4" id="KW-0732">Signal</keyword>
<protein>
    <submittedName>
        <fullName evidence="7">Adipocyte plasma membrane-associated protein</fullName>
    </submittedName>
</protein>
<evidence type="ECO:0000259" key="6">
    <source>
        <dbReference type="Pfam" id="PF03088"/>
    </source>
</evidence>
<reference evidence="7" key="1">
    <citation type="submission" date="2015-06" db="UniProtKB">
        <authorList>
            <consortium name="EnsemblPlants"/>
        </authorList>
    </citation>
    <scope>IDENTIFICATION</scope>
</reference>
<dbReference type="InterPro" id="IPR018119">
    <property type="entry name" value="Strictosidine_synth_cons-reg"/>
</dbReference>
<evidence type="ECO:0000313" key="7">
    <source>
        <dbReference type="EnsemblPlants" id="EMT33551"/>
    </source>
</evidence>